<dbReference type="Proteomes" id="UP000217083">
    <property type="component" value="Unassembled WGS sequence"/>
</dbReference>
<dbReference type="AlphaFoldDB" id="A0A263BT97"/>
<protein>
    <recommendedName>
        <fullName evidence="5">L-lysine N6-monooxygenase MbtG</fullName>
        <ecNumber evidence="4">1.14.13.59</ecNumber>
    </recommendedName>
    <alternativeName>
        <fullName evidence="13">Lysine 6-N-hydroxylase</fullName>
    </alternativeName>
    <alternativeName>
        <fullName evidence="12">Lysine N6-hydroxylase</fullName>
    </alternativeName>
    <alternativeName>
        <fullName evidence="10">Lysine-N-oxygenase</fullName>
    </alternativeName>
    <alternativeName>
        <fullName evidence="11">Mycobactin synthase protein G</fullName>
    </alternativeName>
</protein>
<reference evidence="15 16" key="2">
    <citation type="submission" date="2017-09" db="EMBL/GenBank/DDBJ databases">
        <title>Bacillus patelloidae sp. nov., isolated from the intestinal tract of a marine limpet.</title>
        <authorList>
            <person name="Liu R."/>
            <person name="Dong C."/>
            <person name="Shao Z."/>
        </authorList>
    </citation>
    <scope>NUCLEOTIDE SEQUENCE [LARGE SCALE GENOMIC DNA]</scope>
    <source>
        <strain evidence="15 16">SA5d-4</strain>
    </source>
</reference>
<evidence type="ECO:0000313" key="16">
    <source>
        <dbReference type="Proteomes" id="UP000217083"/>
    </source>
</evidence>
<dbReference type="EC" id="1.14.13.59" evidence="4"/>
<evidence type="ECO:0000256" key="10">
    <source>
        <dbReference type="ARBA" id="ARBA00029939"/>
    </source>
</evidence>
<dbReference type="Pfam" id="PF13434">
    <property type="entry name" value="Lys_Orn_oxgnase"/>
    <property type="match status" value="1"/>
</dbReference>
<reference evidence="16" key="1">
    <citation type="submission" date="2017-08" db="EMBL/GenBank/DDBJ databases">
        <authorList>
            <person name="Huang Z."/>
        </authorList>
    </citation>
    <scope>NUCLEOTIDE SEQUENCE [LARGE SCALE GENOMIC DNA]</scope>
    <source>
        <strain evidence="16">SA5d-4</strain>
    </source>
</reference>
<evidence type="ECO:0000256" key="14">
    <source>
        <dbReference type="ARBA" id="ARBA00048407"/>
    </source>
</evidence>
<evidence type="ECO:0000256" key="5">
    <source>
        <dbReference type="ARBA" id="ARBA00016406"/>
    </source>
</evidence>
<evidence type="ECO:0000256" key="3">
    <source>
        <dbReference type="ARBA" id="ARBA00007588"/>
    </source>
</evidence>
<dbReference type="Gene3D" id="3.50.50.60">
    <property type="entry name" value="FAD/NAD(P)-binding domain"/>
    <property type="match status" value="1"/>
</dbReference>
<keyword evidence="16" id="KW-1185">Reference proteome</keyword>
<dbReference type="GO" id="GO:0047091">
    <property type="term" value="F:L-lysine 6-monooxygenase (NADPH) activity"/>
    <property type="evidence" value="ECO:0007669"/>
    <property type="project" value="UniProtKB-EC"/>
</dbReference>
<keyword evidence="7" id="KW-0274">FAD</keyword>
<accession>A0A263BT97</accession>
<comment type="caution">
    <text evidence="15">The sequence shown here is derived from an EMBL/GenBank/DDBJ whole genome shotgun (WGS) entry which is preliminary data.</text>
</comment>
<name>A0A263BT97_9BACI</name>
<organism evidence="15 16">
    <name type="scientific">Lottiidibacillus patelloidae</name>
    <dbReference type="NCBI Taxonomy" id="2670334"/>
    <lineage>
        <taxon>Bacteria</taxon>
        <taxon>Bacillati</taxon>
        <taxon>Bacillota</taxon>
        <taxon>Bacilli</taxon>
        <taxon>Bacillales</taxon>
        <taxon>Bacillaceae</taxon>
        <taxon>Lottiidibacillus</taxon>
    </lineage>
</organism>
<gene>
    <name evidence="15" type="ORF">CIB95_09190</name>
</gene>
<evidence type="ECO:0000256" key="9">
    <source>
        <dbReference type="ARBA" id="ARBA00023002"/>
    </source>
</evidence>
<dbReference type="PANTHER" id="PTHR42802">
    <property type="entry name" value="MONOOXYGENASE"/>
    <property type="match status" value="1"/>
</dbReference>
<evidence type="ECO:0000256" key="1">
    <source>
        <dbReference type="ARBA" id="ARBA00001974"/>
    </source>
</evidence>
<dbReference type="SUPFAM" id="SSF51905">
    <property type="entry name" value="FAD/NAD(P)-binding domain"/>
    <property type="match status" value="2"/>
</dbReference>
<evidence type="ECO:0000313" key="15">
    <source>
        <dbReference type="EMBL" id="OZM56934.1"/>
    </source>
</evidence>
<evidence type="ECO:0000256" key="2">
    <source>
        <dbReference type="ARBA" id="ARBA00004924"/>
    </source>
</evidence>
<dbReference type="InterPro" id="IPR025700">
    <property type="entry name" value="Lys/Orn_oxygenase"/>
</dbReference>
<comment type="catalytic activity">
    <reaction evidence="14">
        <text>L-lysine + NADPH + O2 = N(6)-hydroxy-L-lysine + NADP(+) + H2O</text>
        <dbReference type="Rhea" id="RHEA:23228"/>
        <dbReference type="ChEBI" id="CHEBI:15377"/>
        <dbReference type="ChEBI" id="CHEBI:15379"/>
        <dbReference type="ChEBI" id="CHEBI:32551"/>
        <dbReference type="ChEBI" id="CHEBI:57783"/>
        <dbReference type="ChEBI" id="CHEBI:57820"/>
        <dbReference type="ChEBI" id="CHEBI:58349"/>
        <dbReference type="EC" id="1.14.13.59"/>
    </reaction>
</comment>
<evidence type="ECO:0000256" key="7">
    <source>
        <dbReference type="ARBA" id="ARBA00022827"/>
    </source>
</evidence>
<comment type="similarity">
    <text evidence="3">Belongs to the lysine N(6)-hydroxylase/L-ornithine N(5)-oxygenase family.</text>
</comment>
<comment type="pathway">
    <text evidence="2">Siderophore biosynthesis.</text>
</comment>
<dbReference type="PANTHER" id="PTHR42802:SF1">
    <property type="entry name" value="L-ORNITHINE N(5)-MONOOXYGENASE"/>
    <property type="match status" value="1"/>
</dbReference>
<keyword evidence="15" id="KW-0503">Monooxygenase</keyword>
<evidence type="ECO:0000256" key="12">
    <source>
        <dbReference type="ARBA" id="ARBA00032493"/>
    </source>
</evidence>
<dbReference type="InterPro" id="IPR036188">
    <property type="entry name" value="FAD/NAD-bd_sf"/>
</dbReference>
<evidence type="ECO:0000256" key="13">
    <source>
        <dbReference type="ARBA" id="ARBA00032738"/>
    </source>
</evidence>
<sequence>MMENKVYDLLGVGIGPFNLGLAALLTDYPEVETVFLDQKPSFDWHPGMLIVGTRLQVPFMADLVTLANPTNKYSFLNYLAEKNRLYPFYFLQRLDIPRREYNDYCQWVANELENCQFGKRVENVEYNESDSNYVVTVKDVNSGNLEELRCKHLVLGAGTTPSMPKSFQGLPKEDVFHTADFLKYQDRCRKAKSITVVGSGQSAAEAFRELLKERMEHKYQLNWITRSRSFLSMEESKLSVEQFSPDYVKYFYKFSQEEKDRIFASQGLLYKGISSHTITDIYNLLYEHSVCGEELNVGLQVLTEVSGVKEKDGKYELQCHQWQQKKDFTHETEVVIVGTGYRPNVPSFMKNLGEHIQWDDKGRYKVEEDYRLTLNVPNEIYVHSGISHSHGVGSTNLGLAVHRNKIIINHLLGKEVFEMHDKNVFQNFDADKFNSINKGILTD</sequence>
<comment type="cofactor">
    <cofactor evidence="1">
        <name>FAD</name>
        <dbReference type="ChEBI" id="CHEBI:57692"/>
    </cofactor>
</comment>
<keyword evidence="6" id="KW-0285">Flavoprotein</keyword>
<evidence type="ECO:0000256" key="6">
    <source>
        <dbReference type="ARBA" id="ARBA00022630"/>
    </source>
</evidence>
<dbReference type="RefSeq" id="WP_094924440.1">
    <property type="nucleotide sequence ID" value="NZ_NPIA01000004.1"/>
</dbReference>
<evidence type="ECO:0000256" key="4">
    <source>
        <dbReference type="ARBA" id="ARBA00013076"/>
    </source>
</evidence>
<evidence type="ECO:0000256" key="8">
    <source>
        <dbReference type="ARBA" id="ARBA00022857"/>
    </source>
</evidence>
<proteinExistence type="inferred from homology"/>
<keyword evidence="8" id="KW-0521">NADP</keyword>
<evidence type="ECO:0000256" key="11">
    <source>
        <dbReference type="ARBA" id="ARBA00031158"/>
    </source>
</evidence>
<keyword evidence="9" id="KW-0560">Oxidoreductase</keyword>
<dbReference type="EMBL" id="NPIA01000004">
    <property type="protein sequence ID" value="OZM56934.1"/>
    <property type="molecule type" value="Genomic_DNA"/>
</dbReference>